<comment type="caution">
    <text evidence="1">The sequence shown here is derived from an EMBL/GenBank/DDBJ whole genome shotgun (WGS) entry which is preliminary data.</text>
</comment>
<gene>
    <name evidence="1" type="ORF">LCGC14_0667350</name>
</gene>
<sequence>MRKMLVVHNIKWNQFETTIRTSNNVASWNIIVDNWQERTRVRQWSELNINECDDYHYVMLILLPEQNLEKMAKYLNIIRRPGRKYKVIVDIPDVVGWQMNPFLPQNKGFYMDIVSEADFVMHYSLPETESYWKAIMRDKPSYNINRHFPIEVAAGIMNEDLPKAAATAKEYGLKHDEPYIFVGKSLKNINEERNVICSFYVAHKIQKQTGWKVICFANNPLRHDVKDDYYKHICRLDNVIELPVLEWRNYIRILKEYNFRIGIYMDYLETRGQVSLDCASAGIPMVCSRSIAGRKLYPYTWLSESRDLDKATKLGLRIINDTEFSEEVKAYATKSIQQYSVKETKKKFEAMIGEKL</sequence>
<name>A0A0F9QRW4_9ZZZZ</name>
<evidence type="ECO:0000313" key="1">
    <source>
        <dbReference type="EMBL" id="KKN46995.1"/>
    </source>
</evidence>
<reference evidence="1" key="1">
    <citation type="journal article" date="2015" name="Nature">
        <title>Complex archaea that bridge the gap between prokaryotes and eukaryotes.</title>
        <authorList>
            <person name="Spang A."/>
            <person name="Saw J.H."/>
            <person name="Jorgensen S.L."/>
            <person name="Zaremba-Niedzwiedzka K."/>
            <person name="Martijn J."/>
            <person name="Lind A.E."/>
            <person name="van Eijk R."/>
            <person name="Schleper C."/>
            <person name="Guy L."/>
            <person name="Ettema T.J."/>
        </authorList>
    </citation>
    <scope>NUCLEOTIDE SEQUENCE</scope>
</reference>
<dbReference type="EMBL" id="LAZR01001300">
    <property type="protein sequence ID" value="KKN46995.1"/>
    <property type="molecule type" value="Genomic_DNA"/>
</dbReference>
<protein>
    <recommendedName>
        <fullName evidence="2">Glycosyl transferase family 1 domain-containing protein</fullName>
    </recommendedName>
</protein>
<evidence type="ECO:0008006" key="2">
    <source>
        <dbReference type="Google" id="ProtNLM"/>
    </source>
</evidence>
<dbReference type="SUPFAM" id="SSF53756">
    <property type="entry name" value="UDP-Glycosyltransferase/glycogen phosphorylase"/>
    <property type="match status" value="1"/>
</dbReference>
<proteinExistence type="predicted"/>
<organism evidence="1">
    <name type="scientific">marine sediment metagenome</name>
    <dbReference type="NCBI Taxonomy" id="412755"/>
    <lineage>
        <taxon>unclassified sequences</taxon>
        <taxon>metagenomes</taxon>
        <taxon>ecological metagenomes</taxon>
    </lineage>
</organism>
<dbReference type="AlphaFoldDB" id="A0A0F9QRW4"/>
<accession>A0A0F9QRW4</accession>